<dbReference type="EMBL" id="CP009417">
    <property type="protein sequence ID" value="AJD93132.1"/>
    <property type="molecule type" value="Genomic_DNA"/>
</dbReference>
<reference evidence="1 2" key="1">
    <citation type="submission" date="2014-08" db="EMBL/GenBank/DDBJ databases">
        <title>Complete genome of a marine bacteria Jeotgalibacillus malaysiensis.</title>
        <authorList>
            <person name="Yaakop A.S."/>
            <person name="Chan K.-G."/>
            <person name="Goh K.M."/>
        </authorList>
    </citation>
    <scope>NUCLEOTIDE SEQUENCE [LARGE SCALE GENOMIC DNA]</scope>
    <source>
        <strain evidence="1 2">D5</strain>
        <plasmid evidence="2">Plasmid</plasmid>
    </source>
</reference>
<dbReference type="OrthoDB" id="10000440at2"/>
<dbReference type="AlphaFoldDB" id="A0A0B5AWQ1"/>
<sequence length="146" mass="17265">MSLKQRLERLYQTHEDMEKIYPFEQTYEQLNTFLNKEVAVRQSRFLSHTQFANETGMTASEAISLFFLIANFAEDRILTLCYRYTCSHGTDHFLHDEDLEGFQCDEDCYCGEEFNLKEALVEGMIDVPVFFEAHTDFKEELEKEMV</sequence>
<keyword evidence="2" id="KW-1185">Reference proteome</keyword>
<name>A0A0B5AWQ1_9BACL</name>
<protein>
    <submittedName>
        <fullName evidence="1">Uncharacterized protein</fullName>
    </submittedName>
</protein>
<proteinExistence type="predicted"/>
<dbReference type="Proteomes" id="UP000031449">
    <property type="component" value="Plasmid unnamed"/>
</dbReference>
<dbReference type="HOGENOM" id="CLU_1774934_0_0_9"/>
<accession>A0A0B5AWQ1</accession>
<evidence type="ECO:0000313" key="1">
    <source>
        <dbReference type="EMBL" id="AJD93132.1"/>
    </source>
</evidence>
<dbReference type="KEGG" id="jeo:JMA_38140"/>
<geneLocation type="plasmid" evidence="2"/>
<evidence type="ECO:0000313" key="2">
    <source>
        <dbReference type="Proteomes" id="UP000031449"/>
    </source>
</evidence>
<keyword evidence="1" id="KW-0614">Plasmid</keyword>
<dbReference type="BioCyc" id="JESP1508404:G14D9-13098-MONOMER"/>
<gene>
    <name evidence="1" type="ORF">JMA_38140</name>
</gene>
<organism evidence="1 2">
    <name type="scientific">Jeotgalibacillus malaysiensis</name>
    <dbReference type="NCBI Taxonomy" id="1508404"/>
    <lineage>
        <taxon>Bacteria</taxon>
        <taxon>Bacillati</taxon>
        <taxon>Bacillota</taxon>
        <taxon>Bacilli</taxon>
        <taxon>Bacillales</taxon>
        <taxon>Caryophanaceae</taxon>
        <taxon>Jeotgalibacillus</taxon>
    </lineage>
</organism>